<feature type="region of interest" description="Disordered" evidence="6">
    <location>
        <begin position="259"/>
        <end position="297"/>
    </location>
</feature>
<protein>
    <submittedName>
        <fullName evidence="10">LIM zinc-binding domain-containing protein</fullName>
    </submittedName>
</protein>
<reference evidence="8 9" key="2">
    <citation type="submission" date="2018-11" db="EMBL/GenBank/DDBJ databases">
        <authorList>
            <consortium name="Pathogen Informatics"/>
        </authorList>
    </citation>
    <scope>NUCLEOTIDE SEQUENCE [LARGE SCALE GENOMIC DNA]</scope>
    <source>
        <strain evidence="8 9">Egypt</strain>
    </source>
</reference>
<dbReference type="OrthoDB" id="6352355at2759"/>
<name>A0A183AYJ0_9TREM</name>
<evidence type="ECO:0000313" key="8">
    <source>
        <dbReference type="EMBL" id="VDP89243.1"/>
    </source>
</evidence>
<dbReference type="InterPro" id="IPR001781">
    <property type="entry name" value="Znf_LIM"/>
</dbReference>
<organism evidence="10">
    <name type="scientific">Echinostoma caproni</name>
    <dbReference type="NCBI Taxonomy" id="27848"/>
    <lineage>
        <taxon>Eukaryota</taxon>
        <taxon>Metazoa</taxon>
        <taxon>Spiralia</taxon>
        <taxon>Lophotrochozoa</taxon>
        <taxon>Platyhelminthes</taxon>
        <taxon>Trematoda</taxon>
        <taxon>Digenea</taxon>
        <taxon>Plagiorchiida</taxon>
        <taxon>Echinostomata</taxon>
        <taxon>Echinostomatoidea</taxon>
        <taxon>Echinostomatidae</taxon>
        <taxon>Echinostoma</taxon>
    </lineage>
</organism>
<proteinExistence type="predicted"/>
<dbReference type="InterPro" id="IPR050945">
    <property type="entry name" value="LMO_RBTN_TF"/>
</dbReference>
<dbReference type="PROSITE" id="PS50023">
    <property type="entry name" value="LIM_DOMAIN_2"/>
    <property type="match status" value="1"/>
</dbReference>
<dbReference type="PANTHER" id="PTHR45787">
    <property type="entry name" value="LD11652P"/>
    <property type="match status" value="1"/>
</dbReference>
<dbReference type="EMBL" id="UZAN01051994">
    <property type="protein sequence ID" value="VDP89243.1"/>
    <property type="molecule type" value="Genomic_DNA"/>
</dbReference>
<evidence type="ECO:0000313" key="10">
    <source>
        <dbReference type="WBParaSite" id="ECPE_0001206001-mRNA-1"/>
    </source>
</evidence>
<sequence length="297" mass="31064">MILTESKVPNQAVEQYRSGLLFGLSGTCAKCRQKIPPDELVMRCQDHVYHMNCFICVQCHTPLHPGDKVCAVNGSLFCEHEFPHLFSPHCPPTGISLTSLKNARLNAHSTGNSQSDIIRGLAVQKSLNNSTSMNTIAGGGRSNAANSALVRSSPGQMQLGPGMDSSQGIGMDMSCSILPITQSELAAAMNNSHPSSPSFPYNNGTTITSTSTISSNMCNQNFVDRSPSSAPGMCLSDVADSSAFNGATSDPMTLVSNMVPEKSVKMSGSGTQSSASSDAPTGRKKQKVGDGSLAGAV</sequence>
<reference evidence="10" key="1">
    <citation type="submission" date="2016-06" db="UniProtKB">
        <authorList>
            <consortium name="WormBaseParasite"/>
        </authorList>
    </citation>
    <scope>IDENTIFICATION</scope>
</reference>
<dbReference type="SUPFAM" id="SSF57716">
    <property type="entry name" value="Glucocorticoid receptor-like (DNA-binding domain)"/>
    <property type="match status" value="2"/>
</dbReference>
<keyword evidence="2" id="KW-0677">Repeat</keyword>
<dbReference type="WBParaSite" id="ECPE_0001206001-mRNA-1">
    <property type="protein sequence ID" value="ECPE_0001206001-mRNA-1"/>
    <property type="gene ID" value="ECPE_0001206001"/>
</dbReference>
<dbReference type="PANTHER" id="PTHR45787:SF13">
    <property type="entry name" value="LD11652P"/>
    <property type="match status" value="1"/>
</dbReference>
<evidence type="ECO:0000313" key="9">
    <source>
        <dbReference type="Proteomes" id="UP000272942"/>
    </source>
</evidence>
<gene>
    <name evidence="8" type="ORF">ECPE_LOCUS12025</name>
</gene>
<evidence type="ECO:0000259" key="7">
    <source>
        <dbReference type="PROSITE" id="PS50023"/>
    </source>
</evidence>
<dbReference type="GO" id="GO:0046872">
    <property type="term" value="F:metal ion binding"/>
    <property type="evidence" value="ECO:0007669"/>
    <property type="project" value="UniProtKB-KW"/>
</dbReference>
<keyword evidence="1 5" id="KW-0479">Metal-binding</keyword>
<keyword evidence="3 5" id="KW-0862">Zinc</keyword>
<evidence type="ECO:0000256" key="3">
    <source>
        <dbReference type="ARBA" id="ARBA00022833"/>
    </source>
</evidence>
<evidence type="ECO:0000256" key="6">
    <source>
        <dbReference type="SAM" id="MobiDB-lite"/>
    </source>
</evidence>
<accession>A0A183AYJ0</accession>
<dbReference type="PROSITE" id="PS00478">
    <property type="entry name" value="LIM_DOMAIN_1"/>
    <property type="match status" value="1"/>
</dbReference>
<keyword evidence="9" id="KW-1185">Reference proteome</keyword>
<evidence type="ECO:0000256" key="1">
    <source>
        <dbReference type="ARBA" id="ARBA00022723"/>
    </source>
</evidence>
<dbReference type="Pfam" id="PF00412">
    <property type="entry name" value="LIM"/>
    <property type="match status" value="1"/>
</dbReference>
<feature type="domain" description="LIM zinc-binding" evidence="7">
    <location>
        <begin position="26"/>
        <end position="88"/>
    </location>
</feature>
<dbReference type="Proteomes" id="UP000272942">
    <property type="component" value="Unassembled WGS sequence"/>
</dbReference>
<evidence type="ECO:0000256" key="5">
    <source>
        <dbReference type="PROSITE-ProRule" id="PRU00125"/>
    </source>
</evidence>
<dbReference type="SMART" id="SM00132">
    <property type="entry name" value="LIM"/>
    <property type="match status" value="1"/>
</dbReference>
<dbReference type="AlphaFoldDB" id="A0A183AYJ0"/>
<dbReference type="Gene3D" id="2.10.110.10">
    <property type="entry name" value="Cysteine Rich Protein"/>
    <property type="match status" value="1"/>
</dbReference>
<feature type="compositionally biased region" description="Low complexity" evidence="6">
    <location>
        <begin position="267"/>
        <end position="277"/>
    </location>
</feature>
<evidence type="ECO:0000256" key="4">
    <source>
        <dbReference type="ARBA" id="ARBA00023038"/>
    </source>
</evidence>
<evidence type="ECO:0000256" key="2">
    <source>
        <dbReference type="ARBA" id="ARBA00022737"/>
    </source>
</evidence>
<keyword evidence="4 5" id="KW-0440">LIM domain</keyword>